<dbReference type="InterPro" id="IPR013761">
    <property type="entry name" value="SAM/pointed_sf"/>
</dbReference>
<feature type="region of interest" description="Disordered" evidence="3">
    <location>
        <begin position="22"/>
        <end position="101"/>
    </location>
</feature>
<feature type="region of interest" description="Disordered" evidence="3">
    <location>
        <begin position="155"/>
        <end position="194"/>
    </location>
</feature>
<reference evidence="5" key="1">
    <citation type="submission" date="2019-09" db="EMBL/GenBank/DDBJ databases">
        <title>Bird 10,000 Genomes (B10K) Project - Family phase.</title>
        <authorList>
            <person name="Zhang G."/>
        </authorList>
    </citation>
    <scope>NUCLEOTIDE SEQUENCE</scope>
    <source>
        <strain evidence="5">B10K-DU-024-03</strain>
        <tissue evidence="5">Muscle</tissue>
    </source>
</reference>
<evidence type="ECO:0000256" key="1">
    <source>
        <dbReference type="ARBA" id="ARBA00022443"/>
    </source>
</evidence>
<dbReference type="GO" id="GO:0035023">
    <property type="term" value="P:regulation of Rho protein signal transduction"/>
    <property type="evidence" value="ECO:0007669"/>
    <property type="project" value="TreeGrafter"/>
</dbReference>
<dbReference type="PANTHER" id="PTHR12287:SF22">
    <property type="entry name" value="EPIDERMAL GROWTH FACTOR RECEPTOR KINASE SUBSTRATE 8-LIKE PROTEIN 3"/>
    <property type="match status" value="1"/>
</dbReference>
<dbReference type="SUPFAM" id="SSF50044">
    <property type="entry name" value="SH3-domain"/>
    <property type="match status" value="1"/>
</dbReference>
<comment type="caution">
    <text evidence="5">The sequence shown here is derived from an EMBL/GenBank/DDBJ whole genome shotgun (WGS) entry which is preliminary data.</text>
</comment>
<dbReference type="Pfam" id="PF00018">
    <property type="entry name" value="SH3_1"/>
    <property type="match status" value="1"/>
</dbReference>
<keyword evidence="6" id="KW-1185">Reference proteome</keyword>
<dbReference type="Pfam" id="PF18016">
    <property type="entry name" value="SAM_3"/>
    <property type="match status" value="1"/>
</dbReference>
<dbReference type="InterPro" id="IPR039801">
    <property type="entry name" value="EPS8-like"/>
</dbReference>
<evidence type="ECO:0000259" key="4">
    <source>
        <dbReference type="PROSITE" id="PS50002"/>
    </source>
</evidence>
<evidence type="ECO:0000256" key="2">
    <source>
        <dbReference type="PROSITE-ProRule" id="PRU00192"/>
    </source>
</evidence>
<organism evidence="5 6">
    <name type="scientific">Halcyon senegalensis</name>
    <dbReference type="NCBI Taxonomy" id="342381"/>
    <lineage>
        <taxon>Eukaryota</taxon>
        <taxon>Metazoa</taxon>
        <taxon>Chordata</taxon>
        <taxon>Craniata</taxon>
        <taxon>Vertebrata</taxon>
        <taxon>Euteleostomi</taxon>
        <taxon>Archelosauria</taxon>
        <taxon>Archosauria</taxon>
        <taxon>Dinosauria</taxon>
        <taxon>Saurischia</taxon>
        <taxon>Theropoda</taxon>
        <taxon>Coelurosauria</taxon>
        <taxon>Aves</taxon>
        <taxon>Neognathae</taxon>
        <taxon>Neoaves</taxon>
        <taxon>Telluraves</taxon>
        <taxon>Coraciimorphae</taxon>
        <taxon>Coraciiformes</taxon>
        <taxon>Alcedinidae</taxon>
        <taxon>Halcyon</taxon>
    </lineage>
</organism>
<dbReference type="PRINTS" id="PR00452">
    <property type="entry name" value="SH3DOMAIN"/>
</dbReference>
<dbReference type="PANTHER" id="PTHR12287">
    <property type="entry name" value="EPIDERMAL GROWTH FACTOR RECEPTOR KINASE SUBSTRATE EPS8-RELATED PROTEIN"/>
    <property type="match status" value="1"/>
</dbReference>
<dbReference type="EMBL" id="WBNJ01000039">
    <property type="protein sequence ID" value="NXD77750.1"/>
    <property type="molecule type" value="Genomic_DNA"/>
</dbReference>
<dbReference type="GO" id="GO:0007266">
    <property type="term" value="P:Rho protein signal transduction"/>
    <property type="evidence" value="ECO:0007669"/>
    <property type="project" value="TreeGrafter"/>
</dbReference>
<dbReference type="GO" id="GO:0032587">
    <property type="term" value="C:ruffle membrane"/>
    <property type="evidence" value="ECO:0007669"/>
    <property type="project" value="TreeGrafter"/>
</dbReference>
<dbReference type="Gene3D" id="1.10.150.50">
    <property type="entry name" value="Transcription Factor, Ets-1"/>
    <property type="match status" value="1"/>
</dbReference>
<feature type="domain" description="SH3" evidence="4">
    <location>
        <begin position="98"/>
        <end position="157"/>
    </location>
</feature>
<protein>
    <submittedName>
        <fullName evidence="5">ES8L3 protein</fullName>
    </submittedName>
</protein>
<dbReference type="InterPro" id="IPR001452">
    <property type="entry name" value="SH3_domain"/>
</dbReference>
<sequence>DDYSTWKSLGMAWNKTRAEFFGGERVPGYRPTFSDGWVPPPLDQVRHRGGDATGDTPTQDGPPPASVSPTGSHHPPPLPVPHQVTNQRDNPGQVDPSPAQGLVRALYEFQARNSKELSVRMGDTLQVLDQQKKWWLVQDSQGRRGYVPGNILEPVGKGHRGELSASQDRPPNLLPESSPAEVTAWLKDKGFSRM</sequence>
<dbReference type="Proteomes" id="UP000648918">
    <property type="component" value="Unassembled WGS sequence"/>
</dbReference>
<proteinExistence type="predicted"/>
<dbReference type="GO" id="GO:0003779">
    <property type="term" value="F:actin binding"/>
    <property type="evidence" value="ECO:0007669"/>
    <property type="project" value="TreeGrafter"/>
</dbReference>
<dbReference type="InterPro" id="IPR041418">
    <property type="entry name" value="SAM_3"/>
</dbReference>
<feature type="non-terminal residue" evidence="5">
    <location>
        <position position="194"/>
    </location>
</feature>
<evidence type="ECO:0000313" key="5">
    <source>
        <dbReference type="EMBL" id="NXD77750.1"/>
    </source>
</evidence>
<dbReference type="AlphaFoldDB" id="A0A851YZK9"/>
<dbReference type="GO" id="GO:1900029">
    <property type="term" value="P:positive regulation of ruffle assembly"/>
    <property type="evidence" value="ECO:0007669"/>
    <property type="project" value="TreeGrafter"/>
</dbReference>
<dbReference type="Gene3D" id="2.30.30.40">
    <property type="entry name" value="SH3 Domains"/>
    <property type="match status" value="1"/>
</dbReference>
<keyword evidence="1 2" id="KW-0728">SH3 domain</keyword>
<dbReference type="GO" id="GO:0031982">
    <property type="term" value="C:vesicle"/>
    <property type="evidence" value="ECO:0007669"/>
    <property type="project" value="TreeGrafter"/>
</dbReference>
<name>A0A851YZK9_9AVES</name>
<evidence type="ECO:0000313" key="6">
    <source>
        <dbReference type="Proteomes" id="UP000648918"/>
    </source>
</evidence>
<gene>
    <name evidence="5" type="primary">Eps8l3_0</name>
    <name evidence="5" type="ORF">HALSEN_R15634</name>
</gene>
<dbReference type="InterPro" id="IPR036028">
    <property type="entry name" value="SH3-like_dom_sf"/>
</dbReference>
<dbReference type="SMART" id="SM00326">
    <property type="entry name" value="SH3"/>
    <property type="match status" value="1"/>
</dbReference>
<dbReference type="OrthoDB" id="4680325at2759"/>
<feature type="non-terminal residue" evidence="5">
    <location>
        <position position="1"/>
    </location>
</feature>
<evidence type="ECO:0000256" key="3">
    <source>
        <dbReference type="SAM" id="MobiDB-lite"/>
    </source>
</evidence>
<accession>A0A851YZK9</accession>
<dbReference type="PROSITE" id="PS50002">
    <property type="entry name" value="SH3"/>
    <property type="match status" value="1"/>
</dbReference>